<feature type="domain" description="Alpha-L-arabinofuranosidase C-terminal" evidence="6">
    <location>
        <begin position="2559"/>
        <end position="2697"/>
    </location>
</feature>
<accession>A0A9D5BBV5</accession>
<evidence type="ECO:0000313" key="8">
    <source>
        <dbReference type="Proteomes" id="UP001058974"/>
    </source>
</evidence>
<dbReference type="Gramene" id="Psat02G0328200-T1">
    <property type="protein sequence ID" value="KAI5437094.1"/>
    <property type="gene ID" value="KIW84_023282"/>
</dbReference>
<gene>
    <name evidence="7" type="ORF">KIW84_023282</name>
</gene>
<comment type="catalytic activity">
    <reaction evidence="1">
        <text>Hydrolysis of terminal non-reducing alpha-L-arabinofuranoside residues in alpha-L-arabinosides.</text>
        <dbReference type="EC" id="3.2.1.55"/>
    </reaction>
</comment>
<evidence type="ECO:0000256" key="2">
    <source>
        <dbReference type="ARBA" id="ARBA00007186"/>
    </source>
</evidence>
<dbReference type="FunFam" id="3.20.20.80:FF:000025">
    <property type="entry name" value="Alpha-L-arabinofuranosidase 1"/>
    <property type="match status" value="5"/>
</dbReference>
<dbReference type="InterPro" id="IPR055235">
    <property type="entry name" value="ASD1_cat"/>
</dbReference>
<evidence type="ECO:0000256" key="3">
    <source>
        <dbReference type="ARBA" id="ARBA00012670"/>
    </source>
</evidence>
<name>A0A9D5BBV5_PEA</name>
<dbReference type="PANTHER" id="PTHR31776:SF18">
    <property type="entry name" value="NON-REDUCING END ALPHA-L-ARABINOFURANOSIDASE"/>
    <property type="match status" value="1"/>
</dbReference>
<dbReference type="Pfam" id="PF22848">
    <property type="entry name" value="ASD1_dom"/>
    <property type="match status" value="5"/>
</dbReference>
<feature type="domain" description="Alpha-L-arabinofuranosidase C-terminal" evidence="6">
    <location>
        <begin position="1573"/>
        <end position="1711"/>
    </location>
</feature>
<dbReference type="InterPro" id="IPR017853">
    <property type="entry name" value="GH"/>
</dbReference>
<dbReference type="GO" id="GO:0046373">
    <property type="term" value="P:L-arabinose metabolic process"/>
    <property type="evidence" value="ECO:0007669"/>
    <property type="project" value="InterPro"/>
</dbReference>
<comment type="caution">
    <text evidence="7">The sequence shown here is derived from an EMBL/GenBank/DDBJ whole genome shotgun (WGS) entry which is preliminary data.</text>
</comment>
<dbReference type="PANTHER" id="PTHR31776">
    <property type="entry name" value="ALPHA-L-ARABINOFURANOSIDASE 1"/>
    <property type="match status" value="1"/>
</dbReference>
<dbReference type="Proteomes" id="UP001058974">
    <property type="component" value="Chromosome 2"/>
</dbReference>
<feature type="domain" description="Alpha-L-arabinofuranosidase C-terminal" evidence="6">
    <location>
        <begin position="495"/>
        <end position="633"/>
    </location>
</feature>
<keyword evidence="5" id="KW-0378">Hydrolase</keyword>
<keyword evidence="4" id="KW-0732">Signal</keyword>
<dbReference type="EMBL" id="JAMSHJ010000002">
    <property type="protein sequence ID" value="KAI5437094.1"/>
    <property type="molecule type" value="Genomic_DNA"/>
</dbReference>
<sequence length="2705" mass="303541">MTSFFQEINHAGAGGLWAELVNNRGFEAEGSINGTSNIYPWTTIGENQSSIIVSTKRSSYLERNKIALRMDVLCHRKSCPRGGVGISNPGFWGMEINHAGAGGLWAELVNNRGFEAEGSINGTSNIYPWTIIGENQSSIIVSTERSSCFERIKIALRKDVLCHRKSCPRGGVGISNPGFWGMNIEEGKKYKVVFYVRSLGRINLQISFVGSDNGVKLASTTIRASGVNATKWSKMEIILEAKSTNHNSNLQITTNNKGVLWLDQISAMPLDTYKGHGFRNDLFQMVADLKPKTFRFPGGCYVEGDYLKYAFRWKDTVGAWEERPGHYNDIWKYWTDDGFGYFEGLQLSEDLGAYPIWVFNNGISHHDEINTSAISPFVQEALDGIEFARGSPESKWGSLRASMGHPKSFDLRYVGVGNEDCGKHNYQGNYLEFYKAIKDRYPDIQIISNCDGSQYPLNHPADLYDFHIYTNSKDMFSQYTKFDKAPRSGPKAYVSEYAVWKEDAGNGSLYAAVAEAAFLIGLEKNSDVVSMVAYAPLFVNTNDKYWIPDAIVFNTYQNYGTPSYWLQQFFIDSNGAIFLNSTLYNSSSSIVASAIQYTNSQDGKNYLKVKIVPKRASLENASNDMNVELAPYSEINHAGAGGLWAELVNNRGFEAEGSINGTSNIYPWTIIGENQSSIIVSTEHSSCFERNKIALRMDVLCHRKSCPRGGVGISNPGFWGMNIEEGKKYKVVFYVRSLGRINLQISFVGSDNGVKLASTKIRASGVNATKWSKMEIILEAKSTNHNSNLQITTNKKGVLWLDQISAMPLDTYKGHGFRNDLFQMVADLKPKTFRFPGGCYVEGDYLKYAFRWKDTVGAWEERPGHYNDIWKYWTDDGFGYFEGLQLSEDLGAYPIWVFNNGISHHDEINTSAISPFVQEALDGIEFARGSPESKWGSLRASMGHPKSFDLRYVGVGNEDCGKHNYQGNYLEFYKAIKDRYPDIQIISNCDGSQYPLNHPADLYDFHIYTNSKDMFSQYTKFDKAPRSGPKAYVSEYAVWKEDAGNGSLYAAVAEAAFLIGLEKNSDVVSMVAYAPLFVNTNDKYWIPDAIVFNTYQNYGTPSYWLQQFFIDSNGAIFLNSTLYNSSSSIVASAIQYTNSQDGKNYLKVKIVPKRASLENASNDMNVELAPYSEINHAGAGGLWAELVNNRGFEAEGSINGTSNIYPWTIIGENQSSIIVSTEHSSCFERNKIALRMDVLCHRKSCPRGGVGISNPGFWGMNIEEGKKYKVVFYVRSLGRINLQISFVGSDNGVKLASTKIRASGVNATKWSKMEIILEAKSTNHNSNLQITTNKKGVLWLDQISAMPLDTYKGHGFRNDLFQMVADLKPKTFRFPGGCYVEGDYLKYAFRWKDTVGAWEERPGHYNDIWKYWTDDGFGYFEGLQLSEDLGAYPIWVFNNGISHHDEINTSAISPFVQEALDGIEFARGSPESKWGSLRASMGHPKSFDLRYVGVGNEDCGKHNYQGNYLEFYKAIKDRYPDIQIISNCDGSQYPLNHPADLYDFHIYTNSKDMFSQYTKFDKAPRSGPKAYVSEYAVWKEDAGNGSLYAAVAEAAFLIGLEKNSDVVSMVAYAPLFVNTNDKYWIPDAIVFNTYQNYGTPSYWLQQFFIDSNGAIFLNSTLYNSSSSIVASAIQYTNSQDGKNYLKVKIVPKRASLENASNDMNVELAPYSEINHAGAGGLWAELVNNRGFEAEGSINGTSNIYPWTIIGENQSSIIVSTEHSSCFERNKIALRMDVLCHRKSCPRGGVGISNPGFWGMNIEEGKKYKVVFYVRSLGRINLQISFVGSDNGVKLASTKIRASGVNATKWSKMEIILEAKSTNHNSNLQITTNKKGVLWLDQISAMPLDTYKGHGFRNDLFQMVADLKPKTFRFPGGCYVEGDYLKYAFRWKDTVGAWEERPGHYNDIWKYWTDDGFGYFEGLQLSEDLGAYPIWVFNNGISHHDEINTSAISPFVQEALDGIEFARGSPESKWGSLRASMGHPKSFDLRYVGVGNEDCGKHNYQGNYLEFYKAIKDRYPDIQIISNCDGSQYPLNHPADLYDFHIYTNSKDMFSQYTKFDKAPRSGPKAYVSEYAVWKEDAGNGSLYAAVAEAAFLIGLEKNSDVVSMVAYAPLFVNTNDKYWIPDAIVFNTYQNYGTPSYWLQQFFIDSNGAIFLNSTLYNSSSSIVASAIQYTNSQDGKNYLKVKIVPKRASLENASNDMNVELAPYSEINHAGAGGLWAELVNNRGFEAEGSINGTSNIYPWTIIGENQSSIIVSTEHSSCFERNKIALRMDVLCHRKSCPRGGVGISNPGFWGMGHGFRNDLFQMVADLKPKTFRFPGGCYVEGDYLKYAFRWKDTVGAWEERPGHYNDIWKYWTDDGFGYFEGLQLSEDLGAYPIWVFNNGISHHDEINTSAISPFVQEALDGIEFARGSPESKWGSLRASMGHPKSFDLRYVGVGNEDCGKHNYQGNYLEFYKAIKDRYPDIQIISNCDGSQYPLNHPADLYDFHIYTNSKDMFSQYTKFDKAPRSGPKAYVSEYAVWKEDAGNGSLYAAVAEAAFLIGLEKNSDVVSMVAYAPLFVNTNDKYWIPDAIVFNTYQNYGTPSYWLQQFFIDSNGAIFLNSTLYNSSSSIVASAIQYTNSQDGKNYLKVKIVPKRASLENASNDMNVELAPYSVTSFDLLI</sequence>
<evidence type="ECO:0000259" key="6">
    <source>
        <dbReference type="SMART" id="SM00813"/>
    </source>
</evidence>
<dbReference type="Pfam" id="PF06964">
    <property type="entry name" value="Alpha-L-AF_C"/>
    <property type="match status" value="5"/>
</dbReference>
<evidence type="ECO:0000256" key="5">
    <source>
        <dbReference type="ARBA" id="ARBA00022801"/>
    </source>
</evidence>
<proteinExistence type="inferred from homology"/>
<dbReference type="GO" id="GO:0046556">
    <property type="term" value="F:alpha-L-arabinofuranosidase activity"/>
    <property type="evidence" value="ECO:0007669"/>
    <property type="project" value="UniProtKB-EC"/>
</dbReference>
<dbReference type="SUPFAM" id="SSF51445">
    <property type="entry name" value="(Trans)glycosidases"/>
    <property type="match status" value="5"/>
</dbReference>
<dbReference type="Gene3D" id="3.20.20.80">
    <property type="entry name" value="Glycosidases"/>
    <property type="match status" value="5"/>
</dbReference>
<dbReference type="EC" id="3.2.1.55" evidence="3"/>
<feature type="domain" description="Alpha-L-arabinofuranosidase C-terminal" evidence="6">
    <location>
        <begin position="1034"/>
        <end position="1172"/>
    </location>
</feature>
<dbReference type="SMART" id="SM00813">
    <property type="entry name" value="Alpha-L-AF_C"/>
    <property type="match status" value="5"/>
</dbReference>
<evidence type="ECO:0000256" key="4">
    <source>
        <dbReference type="ARBA" id="ARBA00022729"/>
    </source>
</evidence>
<feature type="domain" description="Alpha-L-arabinofuranosidase C-terminal" evidence="6">
    <location>
        <begin position="2112"/>
        <end position="2250"/>
    </location>
</feature>
<keyword evidence="8" id="KW-1185">Reference proteome</keyword>
<evidence type="ECO:0000313" key="7">
    <source>
        <dbReference type="EMBL" id="KAI5437094.1"/>
    </source>
</evidence>
<comment type="similarity">
    <text evidence="2">Belongs to the glycosyl hydrolase 51 family.</text>
</comment>
<protein>
    <recommendedName>
        <fullName evidence="3">non-reducing end alpha-L-arabinofuranosidase</fullName>
        <ecNumber evidence="3">3.2.1.55</ecNumber>
    </recommendedName>
</protein>
<organism evidence="7 8">
    <name type="scientific">Pisum sativum</name>
    <name type="common">Garden pea</name>
    <name type="synonym">Lathyrus oleraceus</name>
    <dbReference type="NCBI Taxonomy" id="3888"/>
    <lineage>
        <taxon>Eukaryota</taxon>
        <taxon>Viridiplantae</taxon>
        <taxon>Streptophyta</taxon>
        <taxon>Embryophyta</taxon>
        <taxon>Tracheophyta</taxon>
        <taxon>Spermatophyta</taxon>
        <taxon>Magnoliopsida</taxon>
        <taxon>eudicotyledons</taxon>
        <taxon>Gunneridae</taxon>
        <taxon>Pentapetalae</taxon>
        <taxon>rosids</taxon>
        <taxon>fabids</taxon>
        <taxon>Fabales</taxon>
        <taxon>Fabaceae</taxon>
        <taxon>Papilionoideae</taxon>
        <taxon>50 kb inversion clade</taxon>
        <taxon>NPAAA clade</taxon>
        <taxon>Hologalegina</taxon>
        <taxon>IRL clade</taxon>
        <taxon>Fabeae</taxon>
        <taxon>Lathyrus</taxon>
    </lineage>
</organism>
<evidence type="ECO:0000256" key="1">
    <source>
        <dbReference type="ARBA" id="ARBA00001462"/>
    </source>
</evidence>
<reference evidence="7 8" key="1">
    <citation type="journal article" date="2022" name="Nat. Genet.">
        <title>Improved pea reference genome and pan-genome highlight genomic features and evolutionary characteristics.</title>
        <authorList>
            <person name="Yang T."/>
            <person name="Liu R."/>
            <person name="Luo Y."/>
            <person name="Hu S."/>
            <person name="Wang D."/>
            <person name="Wang C."/>
            <person name="Pandey M.K."/>
            <person name="Ge S."/>
            <person name="Xu Q."/>
            <person name="Li N."/>
            <person name="Li G."/>
            <person name="Huang Y."/>
            <person name="Saxena R.K."/>
            <person name="Ji Y."/>
            <person name="Li M."/>
            <person name="Yan X."/>
            <person name="He Y."/>
            <person name="Liu Y."/>
            <person name="Wang X."/>
            <person name="Xiang C."/>
            <person name="Varshney R.K."/>
            <person name="Ding H."/>
            <person name="Gao S."/>
            <person name="Zong X."/>
        </authorList>
    </citation>
    <scope>NUCLEOTIDE SEQUENCE [LARGE SCALE GENOMIC DNA]</scope>
    <source>
        <strain evidence="7 8">cv. Zhongwan 6</strain>
    </source>
</reference>
<dbReference type="InterPro" id="IPR051563">
    <property type="entry name" value="Glycosyl_Hydrolase_51"/>
</dbReference>
<dbReference type="InterPro" id="IPR010720">
    <property type="entry name" value="Alpha-L-AF_C"/>
</dbReference>
<dbReference type="Gene3D" id="2.60.120.260">
    <property type="entry name" value="Galactose-binding domain-like"/>
    <property type="match status" value="1"/>
</dbReference>